<dbReference type="InterPro" id="IPR020449">
    <property type="entry name" value="Tscrpt_reg_AraC-type_HTH"/>
</dbReference>
<evidence type="ECO:0000256" key="1">
    <source>
        <dbReference type="ARBA" id="ARBA00023015"/>
    </source>
</evidence>
<dbReference type="RefSeq" id="WP_016645105.1">
    <property type="nucleotide sequence ID" value="NZ_AOPZ01000470.1"/>
</dbReference>
<sequence>MIETVLTTENLPPQERFAYWHDLTCRSLVATHVRSRDEADFRASALVRGSDTLQASTGTVRSPFTAERTRKLIRRSDPEQYLVDFVRTGASGFSLGDQETALRAGDLMLLDSSQPFRARHETGMQEVLVLPKDLLPLPPAQVAPLLARRLPGRTGIGAIFSRCLHEITEAGTRYRAADLVRLLDTAVELLGTLLAHELHLPHALSPDSQQQALLARVQSFVQQHLADPDLSPQTVADAHHISLRRLQQVLAAADMTPASLIRSKRLRQCRRSLLDPGQSHRTIQAVAARWGFINHAHFCRVFRAAYGMSPSEYRASHGSLVRESAGALHAQAWSRTP</sequence>
<evidence type="ECO:0000313" key="6">
    <source>
        <dbReference type="Proteomes" id="UP000014629"/>
    </source>
</evidence>
<comment type="caution">
    <text evidence="5">The sequence shown here is derived from an EMBL/GenBank/DDBJ whole genome shotgun (WGS) entry which is preliminary data.</text>
</comment>
<gene>
    <name evidence="5" type="ORF">STRAU_6987</name>
</gene>
<keyword evidence="3" id="KW-0804">Transcription</keyword>
<evidence type="ECO:0000259" key="4">
    <source>
        <dbReference type="PROSITE" id="PS01124"/>
    </source>
</evidence>
<dbReference type="Pfam" id="PF14525">
    <property type="entry name" value="AraC_binding_2"/>
    <property type="match status" value="1"/>
</dbReference>
<keyword evidence="2" id="KW-0238">DNA-binding</keyword>
<dbReference type="Gene3D" id="1.10.10.60">
    <property type="entry name" value="Homeodomain-like"/>
    <property type="match status" value="1"/>
</dbReference>
<feature type="domain" description="HTH araC/xylS-type" evidence="4">
    <location>
        <begin position="215"/>
        <end position="316"/>
    </location>
</feature>
<organism evidence="5 6">
    <name type="scientific">Streptomyces aurantiacus JA 4570</name>
    <dbReference type="NCBI Taxonomy" id="1286094"/>
    <lineage>
        <taxon>Bacteria</taxon>
        <taxon>Bacillati</taxon>
        <taxon>Actinomycetota</taxon>
        <taxon>Actinomycetes</taxon>
        <taxon>Kitasatosporales</taxon>
        <taxon>Streptomycetaceae</taxon>
        <taxon>Streptomyces</taxon>
        <taxon>Streptomyces aurantiacus group</taxon>
    </lineage>
</organism>
<dbReference type="AlphaFoldDB" id="S3ZBG9"/>
<dbReference type="GO" id="GO:0003700">
    <property type="term" value="F:DNA-binding transcription factor activity"/>
    <property type="evidence" value="ECO:0007669"/>
    <property type="project" value="InterPro"/>
</dbReference>
<evidence type="ECO:0000313" key="5">
    <source>
        <dbReference type="EMBL" id="EPH39954.1"/>
    </source>
</evidence>
<dbReference type="EMBL" id="AOPZ01000470">
    <property type="protein sequence ID" value="EPH39954.1"/>
    <property type="molecule type" value="Genomic_DNA"/>
</dbReference>
<proteinExistence type="predicted"/>
<dbReference type="GO" id="GO:0043565">
    <property type="term" value="F:sequence-specific DNA binding"/>
    <property type="evidence" value="ECO:0007669"/>
    <property type="project" value="InterPro"/>
</dbReference>
<dbReference type="PANTHER" id="PTHR43280:SF31">
    <property type="entry name" value="TRANSCRIPTIONAL REGULATORY PROTEIN"/>
    <property type="match status" value="1"/>
</dbReference>
<dbReference type="PANTHER" id="PTHR43280">
    <property type="entry name" value="ARAC-FAMILY TRANSCRIPTIONAL REGULATOR"/>
    <property type="match status" value="1"/>
</dbReference>
<name>S3ZBG9_9ACTN</name>
<dbReference type="PATRIC" id="fig|1286094.4.peg.6912"/>
<dbReference type="InterPro" id="IPR035418">
    <property type="entry name" value="AraC-bd_2"/>
</dbReference>
<dbReference type="SUPFAM" id="SSF46689">
    <property type="entry name" value="Homeodomain-like"/>
    <property type="match status" value="1"/>
</dbReference>
<dbReference type="InterPro" id="IPR009057">
    <property type="entry name" value="Homeodomain-like_sf"/>
</dbReference>
<dbReference type="PRINTS" id="PR00032">
    <property type="entry name" value="HTHARAC"/>
</dbReference>
<reference evidence="5 6" key="1">
    <citation type="submission" date="2013-02" db="EMBL/GenBank/DDBJ databases">
        <title>Draft Genome Sequence of Streptomyces aurantiacus, Which Produces Setomimycin.</title>
        <authorList>
            <person name="Gruening B.A."/>
            <person name="Praeg A."/>
            <person name="Erxleben A."/>
            <person name="Guenther S."/>
            <person name="Mueller M."/>
        </authorList>
    </citation>
    <scope>NUCLEOTIDE SEQUENCE [LARGE SCALE GENOMIC DNA]</scope>
    <source>
        <strain evidence="5 6">JA 4570</strain>
    </source>
</reference>
<evidence type="ECO:0000256" key="3">
    <source>
        <dbReference type="ARBA" id="ARBA00023163"/>
    </source>
</evidence>
<dbReference type="OrthoDB" id="9799345at2"/>
<evidence type="ECO:0000256" key="2">
    <source>
        <dbReference type="ARBA" id="ARBA00023125"/>
    </source>
</evidence>
<keyword evidence="6" id="KW-1185">Reference proteome</keyword>
<dbReference type="Proteomes" id="UP000014629">
    <property type="component" value="Unassembled WGS sequence"/>
</dbReference>
<dbReference type="SMART" id="SM00342">
    <property type="entry name" value="HTH_ARAC"/>
    <property type="match status" value="1"/>
</dbReference>
<dbReference type="Pfam" id="PF12833">
    <property type="entry name" value="HTH_18"/>
    <property type="match status" value="1"/>
</dbReference>
<dbReference type="InterPro" id="IPR018060">
    <property type="entry name" value="HTH_AraC"/>
</dbReference>
<protein>
    <submittedName>
        <fullName evidence="5">Putative transcriptional activator NphR</fullName>
    </submittedName>
</protein>
<dbReference type="PROSITE" id="PS01124">
    <property type="entry name" value="HTH_ARAC_FAMILY_2"/>
    <property type="match status" value="1"/>
</dbReference>
<accession>S3ZBG9</accession>
<keyword evidence="1" id="KW-0805">Transcription regulation</keyword>